<dbReference type="InterPro" id="IPR026714">
    <property type="entry name" value="SMAP"/>
</dbReference>
<name>A0A6G0IZ20_LARCR</name>
<protein>
    <recommendedName>
        <fullName evidence="2">Small acidic protein</fullName>
    </recommendedName>
</protein>
<evidence type="ECO:0000313" key="5">
    <source>
        <dbReference type="EMBL" id="KAE8296758.1"/>
    </source>
</evidence>
<comment type="similarity">
    <text evidence="1">Belongs to the SMAP family.</text>
</comment>
<dbReference type="OrthoDB" id="10066125at2759"/>
<sequence length="184" mass="20356">MSSPEDRHGRKRPASPSEDGSTQWASADLGSNERKQKFLRLMGAGKKEPTGRLVIGDHKSTSHVRTGQEDKKINEQLEMQYQQGMDGKLSGRNRRHCGLGFSEPDPQPDSFPSPPLESRTEATEPKMTTSEKVPTVAQDKDCDPNPKEQTSDQAKPSSDQARPSSDSGNDKRKQGYKMAFVKSL</sequence>
<dbReference type="AlphaFoldDB" id="A0A6G0IZ20"/>
<evidence type="ECO:0000256" key="2">
    <source>
        <dbReference type="ARBA" id="ARBA00016161"/>
    </source>
</evidence>
<evidence type="ECO:0000256" key="3">
    <source>
        <dbReference type="SAM" id="MobiDB-lite"/>
    </source>
</evidence>
<accession>A0A6G0IZ20</accession>
<gene>
    <name evidence="5" type="ORF">D5F01_LYC05522</name>
</gene>
<feature type="compositionally biased region" description="Basic and acidic residues" evidence="3">
    <location>
        <begin position="138"/>
        <end position="150"/>
    </location>
</feature>
<evidence type="ECO:0000256" key="1">
    <source>
        <dbReference type="ARBA" id="ARBA00006502"/>
    </source>
</evidence>
<dbReference type="PANTHER" id="PTHR22175">
    <property type="entry name" value="SMALL ACIDIC PROTEIN-RELATED"/>
    <property type="match status" value="1"/>
</dbReference>
<evidence type="ECO:0000313" key="6">
    <source>
        <dbReference type="Proteomes" id="UP000424527"/>
    </source>
</evidence>
<organism evidence="5 6">
    <name type="scientific">Larimichthys crocea</name>
    <name type="common">Large yellow croaker</name>
    <name type="synonym">Pseudosciaena crocea</name>
    <dbReference type="NCBI Taxonomy" id="215358"/>
    <lineage>
        <taxon>Eukaryota</taxon>
        <taxon>Metazoa</taxon>
        <taxon>Chordata</taxon>
        <taxon>Craniata</taxon>
        <taxon>Vertebrata</taxon>
        <taxon>Euteleostomi</taxon>
        <taxon>Actinopterygii</taxon>
        <taxon>Neopterygii</taxon>
        <taxon>Teleostei</taxon>
        <taxon>Neoteleostei</taxon>
        <taxon>Acanthomorphata</taxon>
        <taxon>Eupercaria</taxon>
        <taxon>Sciaenidae</taxon>
        <taxon>Larimichthys</taxon>
    </lineage>
</organism>
<feature type="compositionally biased region" description="Pro residues" evidence="3">
    <location>
        <begin position="105"/>
        <end position="115"/>
    </location>
</feature>
<dbReference type="Pfam" id="PF15477">
    <property type="entry name" value="SMAP"/>
    <property type="match status" value="1"/>
</dbReference>
<feature type="compositionally biased region" description="Basic and acidic residues" evidence="3">
    <location>
        <begin position="45"/>
        <end position="75"/>
    </location>
</feature>
<proteinExistence type="inferred from homology"/>
<dbReference type="EMBL" id="REGW02000005">
    <property type="protein sequence ID" value="KAE8296758.1"/>
    <property type="molecule type" value="Genomic_DNA"/>
</dbReference>
<evidence type="ECO:0000259" key="4">
    <source>
        <dbReference type="Pfam" id="PF15477"/>
    </source>
</evidence>
<feature type="region of interest" description="Disordered" evidence="3">
    <location>
        <begin position="1"/>
        <end position="184"/>
    </location>
</feature>
<dbReference type="InterPro" id="IPR028124">
    <property type="entry name" value="SMAP_dom"/>
</dbReference>
<feature type="compositionally biased region" description="Polar residues" evidence="3">
    <location>
        <begin position="151"/>
        <end position="167"/>
    </location>
</feature>
<dbReference type="Proteomes" id="UP000424527">
    <property type="component" value="Unassembled WGS sequence"/>
</dbReference>
<keyword evidence="6" id="KW-1185">Reference proteome</keyword>
<feature type="domain" description="Small acidic protein-like" evidence="4">
    <location>
        <begin position="24"/>
        <end position="100"/>
    </location>
</feature>
<dbReference type="KEGG" id="lco:104927821"/>
<reference evidence="5 6" key="1">
    <citation type="submission" date="2019-07" db="EMBL/GenBank/DDBJ databases">
        <title>Chromosome genome assembly for large yellow croaker.</title>
        <authorList>
            <person name="Xiao S."/>
        </authorList>
    </citation>
    <scope>NUCLEOTIDE SEQUENCE [LARGE SCALE GENOMIC DNA]</scope>
    <source>
        <strain evidence="5">JMULYC20181020</strain>
        <tissue evidence="5">Muscle</tissue>
    </source>
</reference>
<dbReference type="PANTHER" id="PTHR22175:SF0">
    <property type="entry name" value="SMALL ACIDIC PROTEIN"/>
    <property type="match status" value="1"/>
</dbReference>
<comment type="caution">
    <text evidence="5">The sequence shown here is derived from an EMBL/GenBank/DDBJ whole genome shotgun (WGS) entry which is preliminary data.</text>
</comment>